<accession>A0ABP8DCX5</accession>
<keyword evidence="1" id="KW-0812">Transmembrane</keyword>
<feature type="transmembrane region" description="Helical" evidence="1">
    <location>
        <begin position="45"/>
        <end position="71"/>
    </location>
</feature>
<keyword evidence="1" id="KW-1133">Transmembrane helix</keyword>
<dbReference type="EMBL" id="BAABAT010000013">
    <property type="protein sequence ID" value="GAA4252610.1"/>
    <property type="molecule type" value="Genomic_DNA"/>
</dbReference>
<protein>
    <submittedName>
        <fullName evidence="2">Uncharacterized protein</fullName>
    </submittedName>
</protein>
<gene>
    <name evidence="2" type="ORF">GCM10022255_050110</name>
</gene>
<evidence type="ECO:0000313" key="2">
    <source>
        <dbReference type="EMBL" id="GAA4252610.1"/>
    </source>
</evidence>
<comment type="caution">
    <text evidence="2">The sequence shown here is derived from an EMBL/GenBank/DDBJ whole genome shotgun (WGS) entry which is preliminary data.</text>
</comment>
<dbReference type="Proteomes" id="UP001500620">
    <property type="component" value="Unassembled WGS sequence"/>
</dbReference>
<sequence>MYDASITTTSVRGTHVGSRNFGTFNGRATTTFPLRSKLAPPPKPLPWFALSAAAAGVLMVVLVCSGALLAGADLTQAPIVGLVLLFMVLIGALVGAIVLTVVLHRAQRAKLPAWQAARTAWARRYYCSRCDVQFTPRATVAGQR</sequence>
<organism evidence="2 3">
    <name type="scientific">Dactylosporangium darangshiense</name>
    <dbReference type="NCBI Taxonomy" id="579108"/>
    <lineage>
        <taxon>Bacteria</taxon>
        <taxon>Bacillati</taxon>
        <taxon>Actinomycetota</taxon>
        <taxon>Actinomycetes</taxon>
        <taxon>Micromonosporales</taxon>
        <taxon>Micromonosporaceae</taxon>
        <taxon>Dactylosporangium</taxon>
    </lineage>
</organism>
<feature type="transmembrane region" description="Helical" evidence="1">
    <location>
        <begin position="77"/>
        <end position="103"/>
    </location>
</feature>
<proteinExistence type="predicted"/>
<evidence type="ECO:0000313" key="3">
    <source>
        <dbReference type="Proteomes" id="UP001500620"/>
    </source>
</evidence>
<keyword evidence="1" id="KW-0472">Membrane</keyword>
<keyword evidence="3" id="KW-1185">Reference proteome</keyword>
<evidence type="ECO:0000256" key="1">
    <source>
        <dbReference type="SAM" id="Phobius"/>
    </source>
</evidence>
<reference evidence="3" key="1">
    <citation type="journal article" date="2019" name="Int. J. Syst. Evol. Microbiol.">
        <title>The Global Catalogue of Microorganisms (GCM) 10K type strain sequencing project: providing services to taxonomists for standard genome sequencing and annotation.</title>
        <authorList>
            <consortium name="The Broad Institute Genomics Platform"/>
            <consortium name="The Broad Institute Genome Sequencing Center for Infectious Disease"/>
            <person name="Wu L."/>
            <person name="Ma J."/>
        </authorList>
    </citation>
    <scope>NUCLEOTIDE SEQUENCE [LARGE SCALE GENOMIC DNA]</scope>
    <source>
        <strain evidence="3">JCM 17441</strain>
    </source>
</reference>
<name>A0ABP8DCX5_9ACTN</name>